<dbReference type="GO" id="GO:0016192">
    <property type="term" value="P:vesicle-mediated transport"/>
    <property type="evidence" value="ECO:0007669"/>
    <property type="project" value="UniProtKB-ARBA"/>
</dbReference>
<keyword evidence="8" id="KW-1133">Transmembrane helix</keyword>
<feature type="chain" id="PRO_5032377658" evidence="14">
    <location>
        <begin position="19"/>
        <end position="710"/>
    </location>
</feature>
<dbReference type="InterPro" id="IPR000436">
    <property type="entry name" value="Sushi_SCR_CCP_dom"/>
</dbReference>
<feature type="signal peptide" evidence="14">
    <location>
        <begin position="1"/>
        <end position="18"/>
    </location>
</feature>
<comment type="subcellular location">
    <subcellularLocation>
        <location evidence="2">Endomembrane system</location>
    </subcellularLocation>
    <subcellularLocation>
        <location evidence="1">Membrane</location>
        <topology evidence="1">Single-pass membrane protein</topology>
    </subcellularLocation>
    <subcellularLocation>
        <location evidence="3">Secreted</location>
    </subcellularLocation>
</comment>
<evidence type="ECO:0000256" key="14">
    <source>
        <dbReference type="SAM" id="SignalP"/>
    </source>
</evidence>
<dbReference type="Gene3D" id="2.10.70.10">
    <property type="entry name" value="Complement Module, domain 1"/>
    <property type="match status" value="1"/>
</dbReference>
<dbReference type="SMART" id="SM00020">
    <property type="entry name" value="Tryp_SPc"/>
    <property type="match status" value="1"/>
</dbReference>
<dbReference type="InterPro" id="IPR001254">
    <property type="entry name" value="Trypsin_dom"/>
</dbReference>
<reference evidence="18 19" key="1">
    <citation type="submission" date="2020-08" db="EMBL/GenBank/DDBJ databases">
        <title>Aphidius gifuensis genome sequencing and assembly.</title>
        <authorList>
            <person name="Du Z."/>
        </authorList>
    </citation>
    <scope>NUCLEOTIDE SEQUENCE [LARGE SCALE GENOMIC DNA]</scope>
    <source>
        <strain evidence="18">YNYX2018</strain>
        <tissue evidence="18">Adults</tissue>
    </source>
</reference>
<dbReference type="PANTHER" id="PTHR24270">
    <property type="entry name" value="LOW-DENSITY LIPOPROTEIN RECEPTOR-RELATED"/>
    <property type="match status" value="1"/>
</dbReference>
<dbReference type="CDD" id="cd00112">
    <property type="entry name" value="LDLa"/>
    <property type="match status" value="6"/>
</dbReference>
<dbReference type="PROSITE" id="PS50240">
    <property type="entry name" value="TRYPSIN_DOM"/>
    <property type="match status" value="1"/>
</dbReference>
<feature type="domain" description="Sushi" evidence="17">
    <location>
        <begin position="364"/>
        <end position="423"/>
    </location>
</feature>
<evidence type="ECO:0000313" key="18">
    <source>
        <dbReference type="EMBL" id="KAF7988225.1"/>
    </source>
</evidence>
<dbReference type="GO" id="GO:0004930">
    <property type="term" value="F:G protein-coupled receptor activity"/>
    <property type="evidence" value="ECO:0007669"/>
    <property type="project" value="InterPro"/>
</dbReference>
<sequence length="710" mass="79177">MKTLFIILSLLLDDGVYSNSIGQVREFLCIDGTKIDLMRVCDGIVDCPDSSDETRKLCHHVVCPLSSYRCDYGACIEKSLRCNGFQDCIDESDEFHCDIKEPCSNHGYRCFHSLECISLSKTCDGYLDCADGSDESTGICASFPCPGSTFQCNYGGCIHLETICDGTYDCIDASDEDISMCTAINCGDKCFAYKCKEHEFTCKSEGQCVDSSRVCDGIIQCRDASDEDIETCSLRQCADGFFRCKYGACIPEKLKCNSERNCHDWSDEDESICGIALPNGACRLPSVKPGTHYSVFQCPHCQPGDVVPELTRLDFFCDSKVDNFLEGLSNVFCQNNQWLPYVTSCYTDSEIITCVPLNSRGARQRCEVLWGPHQGWINCNGSIPVGTHVTLECPEFYERESGSYHSTCLHDGTWSQFPLQCQPICGLRETSALPLIVKGWEISPEEPLPWHATLFSHDDGQWIFFCGGTLISERIVLTAGHCVWKTDPKTIRVILGGFSSNFSLDKEDKETQVFDIFNIKLHRSYHDHEGNYGSDLAALILNGSAIMSSRVKPVCLNWSADLNVSLRENGEIGLVAGMGITENDTFSKHLRVTTVKLIDENECRESQKRDFRRYLTYTTFCAGWNNGTAVCNGDSGGGLALRRPNTTIWDLHGVVSISPRRIGTSICDPQYYTVFTKILIYSDWIDNILKEIPVVGPPDLQQIPNRDAIV</sequence>
<feature type="disulfide bond" evidence="12">
    <location>
        <begin position="29"/>
        <end position="47"/>
    </location>
</feature>
<evidence type="ECO:0000259" key="15">
    <source>
        <dbReference type="PROSITE" id="PS50227"/>
    </source>
</evidence>
<evidence type="ECO:0000256" key="4">
    <source>
        <dbReference type="ARBA" id="ARBA00022525"/>
    </source>
</evidence>
<dbReference type="GO" id="GO:0006508">
    <property type="term" value="P:proteolysis"/>
    <property type="evidence" value="ECO:0007669"/>
    <property type="project" value="InterPro"/>
</dbReference>
<evidence type="ECO:0000256" key="7">
    <source>
        <dbReference type="ARBA" id="ARBA00022737"/>
    </source>
</evidence>
<evidence type="ECO:0000256" key="3">
    <source>
        <dbReference type="ARBA" id="ARBA00004613"/>
    </source>
</evidence>
<dbReference type="Gene3D" id="4.10.400.10">
    <property type="entry name" value="Low-density Lipoprotein Receptor"/>
    <property type="match status" value="6"/>
</dbReference>
<keyword evidence="10 12" id="KW-1015">Disulfide bond</keyword>
<keyword evidence="6 14" id="KW-0732">Signal</keyword>
<evidence type="ECO:0000256" key="11">
    <source>
        <dbReference type="ARBA" id="ARBA00023180"/>
    </source>
</evidence>
<dbReference type="EMBL" id="JACMRX010000006">
    <property type="protein sequence ID" value="KAF7988225.1"/>
    <property type="molecule type" value="Genomic_DNA"/>
</dbReference>
<dbReference type="SMART" id="SM00032">
    <property type="entry name" value="CCP"/>
    <property type="match status" value="2"/>
</dbReference>
<feature type="disulfide bond" evidence="12">
    <location>
        <begin position="145"/>
        <end position="157"/>
    </location>
</feature>
<evidence type="ECO:0000256" key="12">
    <source>
        <dbReference type="PROSITE-ProRule" id="PRU00124"/>
    </source>
</evidence>
<dbReference type="GO" id="GO:0004252">
    <property type="term" value="F:serine-type endopeptidase activity"/>
    <property type="evidence" value="ECO:0007669"/>
    <property type="project" value="InterPro"/>
</dbReference>
<feature type="disulfide bond" evidence="12">
    <location>
        <begin position="70"/>
        <end position="88"/>
    </location>
</feature>
<keyword evidence="9" id="KW-0472">Membrane</keyword>
<feature type="disulfide bond" evidence="12">
    <location>
        <begin position="237"/>
        <end position="249"/>
    </location>
</feature>
<dbReference type="InterPro" id="IPR043504">
    <property type="entry name" value="Peptidase_S1_PA_chymotrypsin"/>
</dbReference>
<dbReference type="SUPFAM" id="SSF57424">
    <property type="entry name" value="LDL receptor-like module"/>
    <property type="match status" value="6"/>
</dbReference>
<dbReference type="OrthoDB" id="6147874at2759"/>
<keyword evidence="11" id="KW-0325">Glycoprotein</keyword>
<gene>
    <name evidence="18" type="ORF">HCN44_007757</name>
</gene>
<feature type="domain" description="Peptidase S1" evidence="16">
    <location>
        <begin position="436"/>
        <end position="690"/>
    </location>
</feature>
<dbReference type="PROSITE" id="PS01209">
    <property type="entry name" value="LDLRA_1"/>
    <property type="match status" value="2"/>
</dbReference>
<evidence type="ECO:0000313" key="19">
    <source>
        <dbReference type="Proteomes" id="UP000639338"/>
    </source>
</evidence>
<dbReference type="AlphaFoldDB" id="A0A834XN13"/>
<dbReference type="Gene3D" id="2.40.10.10">
    <property type="entry name" value="Trypsin-like serine proteases"/>
    <property type="match status" value="1"/>
</dbReference>
<keyword evidence="4" id="KW-0964">Secreted</keyword>
<protein>
    <submittedName>
        <fullName evidence="18">Uncharacterized protein</fullName>
    </submittedName>
</protein>
<dbReference type="PROSITE" id="PS00134">
    <property type="entry name" value="TRYPSIN_HIS"/>
    <property type="match status" value="1"/>
</dbReference>
<evidence type="ECO:0000259" key="16">
    <source>
        <dbReference type="PROSITE" id="PS50240"/>
    </source>
</evidence>
<dbReference type="InterPro" id="IPR035976">
    <property type="entry name" value="Sushi/SCR/CCP_sf"/>
</dbReference>
<dbReference type="GO" id="GO:0005886">
    <property type="term" value="C:plasma membrane"/>
    <property type="evidence" value="ECO:0007669"/>
    <property type="project" value="TreeGrafter"/>
</dbReference>
<dbReference type="Pfam" id="PF00089">
    <property type="entry name" value="Trypsin"/>
    <property type="match status" value="1"/>
</dbReference>
<evidence type="ECO:0000256" key="10">
    <source>
        <dbReference type="ARBA" id="ARBA00023157"/>
    </source>
</evidence>
<keyword evidence="19" id="KW-1185">Reference proteome</keyword>
<dbReference type="CDD" id="cd00033">
    <property type="entry name" value="CCP"/>
    <property type="match status" value="1"/>
</dbReference>
<evidence type="ECO:0000256" key="13">
    <source>
        <dbReference type="PROSITE-ProRule" id="PRU00302"/>
    </source>
</evidence>
<evidence type="ECO:0000256" key="9">
    <source>
        <dbReference type="ARBA" id="ARBA00023136"/>
    </source>
</evidence>
<proteinExistence type="predicted"/>
<dbReference type="PROSITE" id="PS50227">
    <property type="entry name" value="G_PROTEIN_RECEP_F2_3"/>
    <property type="match status" value="1"/>
</dbReference>
<keyword evidence="13" id="KW-0768">Sushi</keyword>
<dbReference type="FunFam" id="2.40.10.10:FF:000068">
    <property type="entry name" value="transmembrane protease serine 2"/>
    <property type="match status" value="1"/>
</dbReference>
<dbReference type="SMART" id="SM00192">
    <property type="entry name" value="LDLa"/>
    <property type="match status" value="6"/>
</dbReference>
<dbReference type="Proteomes" id="UP000639338">
    <property type="component" value="Unassembled WGS sequence"/>
</dbReference>
<dbReference type="InterPro" id="IPR050685">
    <property type="entry name" value="LDLR"/>
</dbReference>
<feature type="disulfide bond" evidence="12">
    <location>
        <begin position="82"/>
        <end position="97"/>
    </location>
</feature>
<feature type="disulfide bond" evidence="12">
    <location>
        <begin position="244"/>
        <end position="262"/>
    </location>
</feature>
<dbReference type="Pfam" id="PF00057">
    <property type="entry name" value="Ldl_recept_a"/>
    <property type="match status" value="6"/>
</dbReference>
<dbReference type="CDD" id="cd00190">
    <property type="entry name" value="Tryp_SPc"/>
    <property type="match status" value="1"/>
</dbReference>
<dbReference type="PROSITE" id="PS50068">
    <property type="entry name" value="LDLRA_2"/>
    <property type="match status" value="6"/>
</dbReference>
<dbReference type="PANTHER" id="PTHR24270:SF62">
    <property type="entry name" value="LOW-DENSITY LIPOPROTEIN RECEPTOR-RELATED PROTEIN 2"/>
    <property type="match status" value="1"/>
</dbReference>
<evidence type="ECO:0000256" key="1">
    <source>
        <dbReference type="ARBA" id="ARBA00004167"/>
    </source>
</evidence>
<dbReference type="SUPFAM" id="SSF57535">
    <property type="entry name" value="Complement control module/SCR domain"/>
    <property type="match status" value="1"/>
</dbReference>
<evidence type="ECO:0000259" key="17">
    <source>
        <dbReference type="PROSITE" id="PS50923"/>
    </source>
</evidence>
<evidence type="ECO:0000256" key="5">
    <source>
        <dbReference type="ARBA" id="ARBA00022692"/>
    </source>
</evidence>
<feature type="domain" description="G-protein coupled receptors family 2 profile 1" evidence="15">
    <location>
        <begin position="344"/>
        <end position="429"/>
    </location>
</feature>
<dbReference type="InterPro" id="IPR009003">
    <property type="entry name" value="Peptidase_S1_PA"/>
</dbReference>
<comment type="caution">
    <text evidence="13">Lacks conserved residue(s) required for the propagation of feature annotation.</text>
</comment>
<dbReference type="InterPro" id="IPR001879">
    <property type="entry name" value="GPCR_2_extracellular_dom"/>
</dbReference>
<evidence type="ECO:0000256" key="8">
    <source>
        <dbReference type="ARBA" id="ARBA00022989"/>
    </source>
</evidence>
<feature type="disulfide bond" evidence="12">
    <location>
        <begin position="152"/>
        <end position="170"/>
    </location>
</feature>
<dbReference type="InterPro" id="IPR023415">
    <property type="entry name" value="LDLR_class-A_CS"/>
</dbReference>
<evidence type="ECO:0000256" key="2">
    <source>
        <dbReference type="ARBA" id="ARBA00004308"/>
    </source>
</evidence>
<dbReference type="InterPro" id="IPR036055">
    <property type="entry name" value="LDL_receptor-like_sf"/>
</dbReference>
<dbReference type="InterPro" id="IPR018114">
    <property type="entry name" value="TRYPSIN_HIS"/>
</dbReference>
<evidence type="ECO:0000256" key="6">
    <source>
        <dbReference type="ARBA" id="ARBA00022729"/>
    </source>
</evidence>
<accession>A0A834XN13</accession>
<organism evidence="18 19">
    <name type="scientific">Aphidius gifuensis</name>
    <name type="common">Parasitoid wasp</name>
    <dbReference type="NCBI Taxonomy" id="684658"/>
    <lineage>
        <taxon>Eukaryota</taxon>
        <taxon>Metazoa</taxon>
        <taxon>Ecdysozoa</taxon>
        <taxon>Arthropoda</taxon>
        <taxon>Hexapoda</taxon>
        <taxon>Insecta</taxon>
        <taxon>Pterygota</taxon>
        <taxon>Neoptera</taxon>
        <taxon>Endopterygota</taxon>
        <taxon>Hymenoptera</taxon>
        <taxon>Apocrita</taxon>
        <taxon>Ichneumonoidea</taxon>
        <taxon>Braconidae</taxon>
        <taxon>Aphidiinae</taxon>
        <taxon>Aphidius</taxon>
    </lineage>
</organism>
<dbReference type="PROSITE" id="PS50923">
    <property type="entry name" value="SUSHI"/>
    <property type="match status" value="1"/>
</dbReference>
<dbReference type="PRINTS" id="PR00261">
    <property type="entry name" value="LDLRECEPTOR"/>
</dbReference>
<dbReference type="InterPro" id="IPR002172">
    <property type="entry name" value="LDrepeatLR_classA_rpt"/>
</dbReference>
<feature type="disulfide bond" evidence="12">
    <location>
        <begin position="63"/>
        <end position="75"/>
    </location>
</feature>
<dbReference type="SUPFAM" id="SSF50494">
    <property type="entry name" value="Trypsin-like serine proteases"/>
    <property type="match status" value="1"/>
</dbReference>
<dbReference type="FunFam" id="2.40.10.10:FF:000054">
    <property type="entry name" value="Complement C1r subcomponent"/>
    <property type="match status" value="1"/>
</dbReference>
<keyword evidence="7" id="KW-0677">Repeat</keyword>
<name>A0A834XN13_APHGI</name>
<dbReference type="GO" id="GO:0005576">
    <property type="term" value="C:extracellular region"/>
    <property type="evidence" value="ECO:0007669"/>
    <property type="project" value="UniProtKB-SubCell"/>
</dbReference>
<comment type="caution">
    <text evidence="18">The sequence shown here is derived from an EMBL/GenBank/DDBJ whole genome shotgun (WGS) entry which is preliminary data.</text>
</comment>
<keyword evidence="5" id="KW-0812">Transmembrane</keyword>
<dbReference type="GO" id="GO:0012505">
    <property type="term" value="C:endomembrane system"/>
    <property type="evidence" value="ECO:0007669"/>
    <property type="project" value="UniProtKB-SubCell"/>
</dbReference>